<reference evidence="2 3" key="1">
    <citation type="submission" date="2018-07" db="EMBL/GenBank/DDBJ databases">
        <title>Genome sequencing of rice bacterial endophytes.</title>
        <authorList>
            <person name="Venturi V."/>
        </authorList>
    </citation>
    <scope>NUCLEOTIDE SEQUENCE [LARGE SCALE GENOMIC DNA]</scope>
    <source>
        <strain evidence="2 3">E2333</strain>
    </source>
</reference>
<dbReference type="EMBL" id="QRAV01000018">
    <property type="protein sequence ID" value="RDL14771.1"/>
    <property type="molecule type" value="Genomic_DNA"/>
</dbReference>
<gene>
    <name evidence="2" type="ORF">DEU51_118110</name>
</gene>
<dbReference type="RefSeq" id="WP_047302112.1">
    <property type="nucleotide sequence ID" value="NZ_QRAV01000018.1"/>
</dbReference>
<sequence>MSSNTGARWKQWVLSWLVVLPLTVSMPWGLATLLELADLEWPGWLFKVVVAGLISFNMVYWMLPLSARLLSRWMLR</sequence>
<keyword evidence="1" id="KW-1133">Transmembrane helix</keyword>
<proteinExistence type="predicted"/>
<dbReference type="AlphaFoldDB" id="A0A370S546"/>
<name>A0A370S546_PSEJE</name>
<protein>
    <submittedName>
        <fullName evidence="2">Uncharacterized protein</fullName>
    </submittedName>
</protein>
<evidence type="ECO:0000313" key="3">
    <source>
        <dbReference type="Proteomes" id="UP000255365"/>
    </source>
</evidence>
<keyword evidence="1" id="KW-0472">Membrane</keyword>
<evidence type="ECO:0000313" key="2">
    <source>
        <dbReference type="EMBL" id="RDL14771.1"/>
    </source>
</evidence>
<accession>A0A370S546</accession>
<feature type="transmembrane region" description="Helical" evidence="1">
    <location>
        <begin position="12"/>
        <end position="31"/>
    </location>
</feature>
<evidence type="ECO:0000256" key="1">
    <source>
        <dbReference type="SAM" id="Phobius"/>
    </source>
</evidence>
<organism evidence="2 3">
    <name type="scientific">Pseudomonas jessenii</name>
    <dbReference type="NCBI Taxonomy" id="77298"/>
    <lineage>
        <taxon>Bacteria</taxon>
        <taxon>Pseudomonadati</taxon>
        <taxon>Pseudomonadota</taxon>
        <taxon>Gammaproteobacteria</taxon>
        <taxon>Pseudomonadales</taxon>
        <taxon>Pseudomonadaceae</taxon>
        <taxon>Pseudomonas</taxon>
    </lineage>
</organism>
<keyword evidence="1" id="KW-0812">Transmembrane</keyword>
<dbReference type="Proteomes" id="UP000255365">
    <property type="component" value="Unassembled WGS sequence"/>
</dbReference>
<feature type="transmembrane region" description="Helical" evidence="1">
    <location>
        <begin position="43"/>
        <end position="63"/>
    </location>
</feature>
<comment type="caution">
    <text evidence="2">The sequence shown here is derived from an EMBL/GenBank/DDBJ whole genome shotgun (WGS) entry which is preliminary data.</text>
</comment>